<dbReference type="AlphaFoldDB" id="A0A7S3PHB3"/>
<protein>
    <submittedName>
        <fullName evidence="2">Uncharacterized protein</fullName>
    </submittedName>
</protein>
<evidence type="ECO:0000256" key="1">
    <source>
        <dbReference type="SAM" id="Phobius"/>
    </source>
</evidence>
<accession>A0A7S3PHB3</accession>
<reference evidence="2" key="1">
    <citation type="submission" date="2021-01" db="EMBL/GenBank/DDBJ databases">
        <authorList>
            <person name="Corre E."/>
            <person name="Pelletier E."/>
            <person name="Niang G."/>
            <person name="Scheremetjew M."/>
            <person name="Finn R."/>
            <person name="Kale V."/>
            <person name="Holt S."/>
            <person name="Cochrane G."/>
            <person name="Meng A."/>
            <person name="Brown T."/>
            <person name="Cohen L."/>
        </authorList>
    </citation>
    <scope>NUCLEOTIDE SEQUENCE</scope>
    <source>
        <strain evidence="2">GSBS06</strain>
    </source>
</reference>
<sequence length="100" mass="10981">MYAFLFLKLSLDTEMRTSVSSESLKRAFSGPVGALNLSTSGADGHFNLIKTKRSRTEVLFLVRALNFVFMNKISKESFTASALGFTFVKGYILGLGIFLG</sequence>
<organism evidence="2">
    <name type="scientific">Aplanochytrium stocchinoi</name>
    <dbReference type="NCBI Taxonomy" id="215587"/>
    <lineage>
        <taxon>Eukaryota</taxon>
        <taxon>Sar</taxon>
        <taxon>Stramenopiles</taxon>
        <taxon>Bigyra</taxon>
        <taxon>Labyrinthulomycetes</taxon>
        <taxon>Thraustochytrida</taxon>
        <taxon>Thraustochytriidae</taxon>
        <taxon>Aplanochytrium</taxon>
    </lineage>
</organism>
<feature type="transmembrane region" description="Helical" evidence="1">
    <location>
        <begin position="78"/>
        <end position="99"/>
    </location>
</feature>
<proteinExistence type="predicted"/>
<keyword evidence="1" id="KW-0812">Transmembrane</keyword>
<gene>
    <name evidence="2" type="ORF">ASTO00021_LOCUS6550</name>
</gene>
<dbReference type="EMBL" id="HBIN01008819">
    <property type="protein sequence ID" value="CAE0436284.1"/>
    <property type="molecule type" value="Transcribed_RNA"/>
</dbReference>
<name>A0A7S3PHB3_9STRA</name>
<keyword evidence="1" id="KW-1133">Transmembrane helix</keyword>
<evidence type="ECO:0000313" key="2">
    <source>
        <dbReference type="EMBL" id="CAE0436284.1"/>
    </source>
</evidence>
<keyword evidence="1" id="KW-0472">Membrane</keyword>